<reference evidence="4 5" key="1">
    <citation type="submission" date="2021-03" db="EMBL/GenBank/DDBJ databases">
        <title>Actinomadura violae sp. nov., isolated from lichen in Thailand.</title>
        <authorList>
            <person name="Kanchanasin P."/>
            <person name="Saeng-In P."/>
            <person name="Phongsopitanun W."/>
            <person name="Yuki M."/>
            <person name="Kudo T."/>
            <person name="Ohkuma M."/>
            <person name="Tanasupawat S."/>
        </authorList>
    </citation>
    <scope>NUCLEOTIDE SEQUENCE [LARGE SCALE GENOMIC DNA]</scope>
    <source>
        <strain evidence="4 5">LCR2-06</strain>
    </source>
</reference>
<dbReference type="RefSeq" id="WP_208250051.1">
    <property type="nucleotide sequence ID" value="NZ_JAGEPF010000031.1"/>
</dbReference>
<evidence type="ECO:0000313" key="4">
    <source>
        <dbReference type="EMBL" id="MBO2463958.1"/>
    </source>
</evidence>
<keyword evidence="5" id="KW-1185">Reference proteome</keyword>
<dbReference type="Proteomes" id="UP000680206">
    <property type="component" value="Unassembled WGS sequence"/>
</dbReference>
<accession>A0ABS3S5W2</accession>
<dbReference type="Pfam" id="PF02775">
    <property type="entry name" value="TPP_enzyme_C"/>
    <property type="match status" value="1"/>
</dbReference>
<keyword evidence="2" id="KW-0456">Lyase</keyword>
<organism evidence="4 5">
    <name type="scientific">Actinomadura violacea</name>
    <dbReference type="NCBI Taxonomy" id="2819934"/>
    <lineage>
        <taxon>Bacteria</taxon>
        <taxon>Bacillati</taxon>
        <taxon>Actinomycetota</taxon>
        <taxon>Actinomycetes</taxon>
        <taxon>Streptosporangiales</taxon>
        <taxon>Thermomonosporaceae</taxon>
        <taxon>Actinomadura</taxon>
    </lineage>
</organism>
<gene>
    <name evidence="4" type="ORF">J4709_40960</name>
</gene>
<comment type="caution">
    <text evidence="4">The sequence shown here is derived from an EMBL/GenBank/DDBJ whole genome shotgun (WGS) entry which is preliminary data.</text>
</comment>
<feature type="domain" description="Thiamine pyrophosphate enzyme TPP-binding" evidence="3">
    <location>
        <begin position="37"/>
        <end position="163"/>
    </location>
</feature>
<dbReference type="InterPro" id="IPR029061">
    <property type="entry name" value="THDP-binding"/>
</dbReference>
<dbReference type="Gene3D" id="3.40.50.970">
    <property type="match status" value="1"/>
</dbReference>
<dbReference type="SUPFAM" id="SSF52518">
    <property type="entry name" value="Thiamin diphosphate-binding fold (THDP-binding)"/>
    <property type="match status" value="1"/>
</dbReference>
<dbReference type="PANTHER" id="PTHR42818">
    <property type="entry name" value="SULFOPYRUVATE DECARBOXYLASE SUBUNIT ALPHA"/>
    <property type="match status" value="1"/>
</dbReference>
<dbReference type="InterPro" id="IPR051818">
    <property type="entry name" value="TPP_dependent_decarboxylase"/>
</dbReference>
<sequence>MKRIQALQILAAATADLPVVVTCAATSRELAAVADRPNHLYLLDAMGLAGSVATGIALGLERPGAGNGPVGKVVAIEGDGSLLMNPNVLPTGGFLTPGNLLMVLLDNQVYGSTAGIPTYATRIDLGRLAEASGWSVLRATGPEELRESFGRALTLTGPVFLHVRIEPGNAPDVPKLLEDPVVIARRFQDWLHDRTEEAAVTAP</sequence>
<name>A0ABS3S5W2_9ACTN</name>
<dbReference type="InterPro" id="IPR011766">
    <property type="entry name" value="TPP_enzyme_TPP-bd"/>
</dbReference>
<evidence type="ECO:0000259" key="3">
    <source>
        <dbReference type="Pfam" id="PF02775"/>
    </source>
</evidence>
<evidence type="ECO:0000256" key="1">
    <source>
        <dbReference type="ARBA" id="ARBA00022793"/>
    </source>
</evidence>
<dbReference type="EMBL" id="JAGEPF010000031">
    <property type="protein sequence ID" value="MBO2463958.1"/>
    <property type="molecule type" value="Genomic_DNA"/>
</dbReference>
<evidence type="ECO:0000256" key="2">
    <source>
        <dbReference type="ARBA" id="ARBA00023239"/>
    </source>
</evidence>
<keyword evidence="1" id="KW-0210">Decarboxylase</keyword>
<dbReference type="PANTHER" id="PTHR42818:SF1">
    <property type="entry name" value="SULFOPYRUVATE DECARBOXYLASE"/>
    <property type="match status" value="1"/>
</dbReference>
<proteinExistence type="predicted"/>
<protein>
    <recommendedName>
        <fullName evidence="3">Thiamine pyrophosphate enzyme TPP-binding domain-containing protein</fullName>
    </recommendedName>
</protein>
<evidence type="ECO:0000313" key="5">
    <source>
        <dbReference type="Proteomes" id="UP000680206"/>
    </source>
</evidence>